<gene>
    <name evidence="1" type="ORF">JAZ04_08570</name>
</gene>
<sequence>MHKIDRRDEMAELDDSATDGQMADYFAAELSGDNGAWNLGIVEYHCSKCNLYSQVVNDELPSYYPLIEAWHEKASEGDTFSRFVFQYLSFIAHIKNNLYFDAWNDRDAIQQLKRDETIGPKYLKAVTSNNTLTQLWNEVIRELEKKPLHNNSADPDCPIIDKWWNSKENQPNRDSDLPEGRVLSLKDWSNMVEYWYSVRNNLFHGGKNPNAGRDAFLVEHAFQTLRTLMNIELSKL</sequence>
<name>A0A9E4K571_9GAMM</name>
<protein>
    <submittedName>
        <fullName evidence="1">Uncharacterized protein</fullName>
    </submittedName>
</protein>
<dbReference type="Proteomes" id="UP000886687">
    <property type="component" value="Unassembled WGS sequence"/>
</dbReference>
<reference evidence="1" key="1">
    <citation type="journal article" date="2021" name="Proc. Natl. Acad. Sci. U.S.A.">
        <title>Global biogeography of chemosynthetic symbionts reveals both localized and globally distributed symbiont groups. .</title>
        <authorList>
            <person name="Osvatic J.T."/>
            <person name="Wilkins L.G.E."/>
            <person name="Leibrecht L."/>
            <person name="Leray M."/>
            <person name="Zauner S."/>
            <person name="Polzin J."/>
            <person name="Camacho Y."/>
            <person name="Gros O."/>
            <person name="van Gils J.A."/>
            <person name="Eisen J.A."/>
            <person name="Petersen J.M."/>
            <person name="Yuen B."/>
        </authorList>
    </citation>
    <scope>NUCLEOTIDE SEQUENCE</scope>
    <source>
        <strain evidence="1">MAGL173</strain>
    </source>
</reference>
<organism evidence="1 2">
    <name type="scientific">Candidatus Thiodiazotropha lotti</name>
    <dbReference type="NCBI Taxonomy" id="2792787"/>
    <lineage>
        <taxon>Bacteria</taxon>
        <taxon>Pseudomonadati</taxon>
        <taxon>Pseudomonadota</taxon>
        <taxon>Gammaproteobacteria</taxon>
        <taxon>Chromatiales</taxon>
        <taxon>Sedimenticolaceae</taxon>
        <taxon>Candidatus Thiodiazotropha</taxon>
    </lineage>
</organism>
<evidence type="ECO:0000313" key="1">
    <source>
        <dbReference type="EMBL" id="MCG7938895.1"/>
    </source>
</evidence>
<evidence type="ECO:0000313" key="2">
    <source>
        <dbReference type="Proteomes" id="UP000886687"/>
    </source>
</evidence>
<proteinExistence type="predicted"/>
<dbReference type="AlphaFoldDB" id="A0A9E4K571"/>
<dbReference type="EMBL" id="JAEPDI010000004">
    <property type="protein sequence ID" value="MCG7938895.1"/>
    <property type="molecule type" value="Genomic_DNA"/>
</dbReference>
<accession>A0A9E4K571</accession>
<comment type="caution">
    <text evidence="1">The sequence shown here is derived from an EMBL/GenBank/DDBJ whole genome shotgun (WGS) entry which is preliminary data.</text>
</comment>